<reference evidence="4" key="1">
    <citation type="submission" date="2016-10" db="EMBL/GenBank/DDBJ databases">
        <authorList>
            <person name="Varghese N."/>
            <person name="Submissions S."/>
        </authorList>
    </citation>
    <scope>NUCLEOTIDE SEQUENCE [LARGE SCALE GENOMIC DNA]</scope>
    <source>
        <strain evidence="4">ATCC 43811</strain>
    </source>
</reference>
<dbReference type="InterPro" id="IPR058531">
    <property type="entry name" value="Baseplate_J_M"/>
</dbReference>
<dbReference type="PANTHER" id="PTHR37829:SF3">
    <property type="entry name" value="PROTEIN JAYE-RELATED"/>
    <property type="match status" value="1"/>
</dbReference>
<dbReference type="Pfam" id="PF26078">
    <property type="entry name" value="Baseplate_J_M"/>
    <property type="match status" value="1"/>
</dbReference>
<dbReference type="AlphaFoldDB" id="A0A1I1ENG9"/>
<gene>
    <name evidence="3" type="ORF">SAMN02745150_01197</name>
</gene>
<feature type="domain" description="Baseplate J-like central" evidence="2">
    <location>
        <begin position="203"/>
        <end position="272"/>
    </location>
</feature>
<dbReference type="PANTHER" id="PTHR37829">
    <property type="entry name" value="PHAGE-LIKE ELEMENT PBSX PROTEIN XKDT"/>
    <property type="match status" value="1"/>
</dbReference>
<dbReference type="Pfam" id="PF04865">
    <property type="entry name" value="Baseplate_J"/>
    <property type="match status" value="1"/>
</dbReference>
<name>A0A1I1ENG9_BREAD</name>
<sequence length="360" mass="39357">MFMKKTRKEIAQEIINETAKTIPQITNYHTGGVFRLFVETVAAFIFHIYESLNHLLPNLFTHSASGNWLDQHAEQVGLHRIQSQSAEGYVIFSRTDTTGNLTISKDKVVATKPNTQGKVLRYRVKDSIVLKDGQTNMKVWVVAENPGSSYNVGAGQITEMLTPISGIDAVTNASDWLETIGLDRESDNSLRERCLAQWQGLSGANAAAYIAWAKQVPGIEHVLPIATARGLGTVDVVITGTGNTQPSETVISEVQKIIDAHKPIGTDVLVKAPEEIFINPIVSITADPHSFVDTEEVKGIITAFFNNMPIGKDFEPSELVATVFQSKNIKAATVVRPGTINIANIQIARKGILEVEVINE</sequence>
<dbReference type="EMBL" id="FOKY01000015">
    <property type="protein sequence ID" value="SFB88651.1"/>
    <property type="molecule type" value="Genomic_DNA"/>
</dbReference>
<feature type="domain" description="Baseplate protein J-like barrel" evidence="1">
    <location>
        <begin position="90"/>
        <end position="176"/>
    </location>
</feature>
<dbReference type="InterPro" id="IPR052399">
    <property type="entry name" value="Phage_Baseplate_Assmbl_Protein"/>
</dbReference>
<evidence type="ECO:0000313" key="4">
    <source>
        <dbReference type="Proteomes" id="UP000240042"/>
    </source>
</evidence>
<dbReference type="Proteomes" id="UP000240042">
    <property type="component" value="Unassembled WGS sequence"/>
</dbReference>
<dbReference type="InterPro" id="IPR006949">
    <property type="entry name" value="Barrel_Baseplate_J-like"/>
</dbReference>
<proteinExistence type="predicted"/>
<evidence type="ECO:0000259" key="1">
    <source>
        <dbReference type="Pfam" id="PF04865"/>
    </source>
</evidence>
<keyword evidence="4" id="KW-1185">Reference proteome</keyword>
<organism evidence="3 4">
    <name type="scientific">Brevinema andersonii</name>
    <dbReference type="NCBI Taxonomy" id="34097"/>
    <lineage>
        <taxon>Bacteria</taxon>
        <taxon>Pseudomonadati</taxon>
        <taxon>Spirochaetota</taxon>
        <taxon>Spirochaetia</taxon>
        <taxon>Brevinematales</taxon>
        <taxon>Brevinemataceae</taxon>
        <taxon>Brevinema</taxon>
    </lineage>
</organism>
<evidence type="ECO:0000259" key="2">
    <source>
        <dbReference type="Pfam" id="PF26078"/>
    </source>
</evidence>
<evidence type="ECO:0000313" key="3">
    <source>
        <dbReference type="EMBL" id="SFB88651.1"/>
    </source>
</evidence>
<dbReference type="STRING" id="34097.SAMN02745150_01197"/>
<protein>
    <submittedName>
        <fullName evidence="3">Uncharacterized phage protein gp47/JayE</fullName>
    </submittedName>
</protein>
<accession>A0A1I1ENG9</accession>